<evidence type="ECO:0000313" key="8">
    <source>
        <dbReference type="Proteomes" id="UP001215712"/>
    </source>
</evidence>
<organism evidence="7 8">
    <name type="scientific">Penicillium malachiteum</name>
    <dbReference type="NCBI Taxonomy" id="1324776"/>
    <lineage>
        <taxon>Eukaryota</taxon>
        <taxon>Fungi</taxon>
        <taxon>Dikarya</taxon>
        <taxon>Ascomycota</taxon>
        <taxon>Pezizomycotina</taxon>
        <taxon>Eurotiomycetes</taxon>
        <taxon>Eurotiomycetidae</taxon>
        <taxon>Eurotiales</taxon>
        <taxon>Aspergillaceae</taxon>
        <taxon>Penicillium</taxon>
    </lineage>
</organism>
<evidence type="ECO:0000256" key="5">
    <source>
        <dbReference type="SAM" id="MobiDB-lite"/>
    </source>
</evidence>
<reference evidence="7" key="2">
    <citation type="submission" date="2023-01" db="EMBL/GenBank/DDBJ databases">
        <authorList>
            <person name="Petersen C."/>
        </authorList>
    </citation>
    <scope>NUCLEOTIDE SEQUENCE</scope>
    <source>
        <strain evidence="7">IBT 17514</strain>
    </source>
</reference>
<evidence type="ECO:0000256" key="1">
    <source>
        <dbReference type="ARBA" id="ARBA00022723"/>
    </source>
</evidence>
<name>A0AAD6MS71_9EURO</name>
<dbReference type="AlphaFoldDB" id="A0AAD6MS71"/>
<feature type="region of interest" description="Disordered" evidence="5">
    <location>
        <begin position="1"/>
        <end position="89"/>
    </location>
</feature>
<feature type="compositionally biased region" description="Basic and acidic residues" evidence="5">
    <location>
        <begin position="567"/>
        <end position="577"/>
    </location>
</feature>
<evidence type="ECO:0000256" key="2">
    <source>
        <dbReference type="ARBA" id="ARBA00022771"/>
    </source>
</evidence>
<feature type="region of interest" description="Disordered" evidence="5">
    <location>
        <begin position="252"/>
        <end position="273"/>
    </location>
</feature>
<dbReference type="Proteomes" id="UP001215712">
    <property type="component" value="Unassembled WGS sequence"/>
</dbReference>
<evidence type="ECO:0000256" key="3">
    <source>
        <dbReference type="ARBA" id="ARBA00022833"/>
    </source>
</evidence>
<feature type="compositionally biased region" description="Polar residues" evidence="5">
    <location>
        <begin position="987"/>
        <end position="996"/>
    </location>
</feature>
<keyword evidence="1" id="KW-0479">Metal-binding</keyword>
<sequence>MGYFLRSKKRETPEPAKHAVNTGAVKKKLQKKRVRFAQSDDAPVKERREQSVETVCEDPPVARACPSEANPNEANADSTSTSPTNPILKTMKPIGEYPSLAEYKSAGLRPPPKGMLKRSKLGIRTEEDDEELMTIDTPITPVAEDMMDLDIPCVDANSDKFTEGGNQASLQTSVEDGVAVKELGVKLSEKASEGETVNGDESFKNNVVTPTSESFDSLLIPPPFNQPSLSPLETPVGTPADELMTDPILDASNSHNTAPTNTPLNQAPQSPPSTSVAAAAMARKAKATPAAGRDYIALLNYLPLPVSETFDVPQLKKILEKALTECMKVKDDEVALSLVYFWSQLNNDEFKLSLLRNLGQPESDHTLRLALRSMIRTSSEEAAAWYDKFILDHAKAPLLDEYDDSDSETTLSSARSLATASGKPFKMSEVYRDVSGPKLIEAFATGKTNTAPIKRAKKPCPANESPFKRRREWESDPTMEEKVRHKRARFAENVYHDRDTPVATSSVRPQLEEVPIPQPDIVEDGEALNSPPPAHSTRSARANQRQNGKGPAEKKTAPPPKPKAKRVSKEVSLENRAKGTSYHRAYESTARAATPSGPRPSIEEDEELSNSIYSTRTNEWEFDWDMRHRPRSMEKDDDNVDNCVVCDGEGELLCCDGCDNAFHFGCLSELDVLHKDEDEWFCPSCNVAHSFTFAIIDGNYIHKTDFSPPKDIQEYFVGVTERVCFDPARPFRHTNNRRYDAVPHIPRLTKQPKNAVTPLYNDENLIKLTDNKHVVLCTRCSRCSDGSRPIIKCDYCPCRFHLDCLDPPLAHPPNPTVGWMCPNHVTPQDMVATKIVDGQVRERRIRRPKNAAFMDLDVIPVPDDESIFDDEWRERRYRAPAGDLVMDFVSAVKDDAKHINEESLQRMKKAMVNITTLAVEDLVKRRGAVISDSWMEEFRSLCDSELRRVRTGWLRDEEADAADSLLALRDGRLPGLPKPSFSKPSEVPSSQTTAATSPEADEVMADN</sequence>
<dbReference type="GO" id="GO:0032221">
    <property type="term" value="C:Rpd3S complex"/>
    <property type="evidence" value="ECO:0007669"/>
    <property type="project" value="TreeGrafter"/>
</dbReference>
<feature type="compositionally biased region" description="Basic residues" evidence="5">
    <location>
        <begin position="25"/>
        <end position="35"/>
    </location>
</feature>
<dbReference type="InterPro" id="IPR013083">
    <property type="entry name" value="Znf_RING/FYVE/PHD"/>
</dbReference>
<dbReference type="InterPro" id="IPR052819">
    <property type="entry name" value="Chromatin_regulatory_protein"/>
</dbReference>
<dbReference type="GO" id="GO:0008270">
    <property type="term" value="F:zinc ion binding"/>
    <property type="evidence" value="ECO:0007669"/>
    <property type="project" value="UniProtKB-KW"/>
</dbReference>
<dbReference type="InterPro" id="IPR011011">
    <property type="entry name" value="Znf_FYVE_PHD"/>
</dbReference>
<feature type="compositionally biased region" description="Polar residues" evidence="5">
    <location>
        <begin position="536"/>
        <end position="547"/>
    </location>
</feature>
<dbReference type="Gene3D" id="3.30.40.10">
    <property type="entry name" value="Zinc/RING finger domain, C3HC4 (zinc finger)"/>
    <property type="match status" value="2"/>
</dbReference>
<dbReference type="InterPro" id="IPR019786">
    <property type="entry name" value="Zinc_finger_PHD-type_CS"/>
</dbReference>
<gene>
    <name evidence="7" type="ORF">N7493_010083</name>
</gene>
<feature type="domain" description="PHD-type" evidence="6">
    <location>
        <begin position="774"/>
        <end position="827"/>
    </location>
</feature>
<dbReference type="SMART" id="SM00249">
    <property type="entry name" value="PHD"/>
    <property type="match status" value="2"/>
</dbReference>
<accession>A0AAD6MS71</accession>
<dbReference type="PANTHER" id="PTHR47636:SF1">
    <property type="entry name" value="TRANSCRIPTIONAL REGULATORY PROTEIN RCO1"/>
    <property type="match status" value="1"/>
</dbReference>
<protein>
    <recommendedName>
        <fullName evidence="6">PHD-type domain-containing protein</fullName>
    </recommendedName>
</protein>
<evidence type="ECO:0000313" key="7">
    <source>
        <dbReference type="EMBL" id="KAJ5709792.1"/>
    </source>
</evidence>
<evidence type="ECO:0000259" key="6">
    <source>
        <dbReference type="PROSITE" id="PS50016"/>
    </source>
</evidence>
<dbReference type="Pfam" id="PF00628">
    <property type="entry name" value="PHD"/>
    <property type="match status" value="2"/>
</dbReference>
<keyword evidence="2 4" id="KW-0863">Zinc-finger</keyword>
<dbReference type="CDD" id="cd15534">
    <property type="entry name" value="PHD2_PHF12_Rco1"/>
    <property type="match status" value="1"/>
</dbReference>
<proteinExistence type="predicted"/>
<dbReference type="GO" id="GO:0006357">
    <property type="term" value="P:regulation of transcription by RNA polymerase II"/>
    <property type="evidence" value="ECO:0007669"/>
    <property type="project" value="TreeGrafter"/>
</dbReference>
<feature type="region of interest" description="Disordered" evidence="5">
    <location>
        <begin position="973"/>
        <end position="1007"/>
    </location>
</feature>
<dbReference type="InterPro" id="IPR001965">
    <property type="entry name" value="Znf_PHD"/>
</dbReference>
<feature type="compositionally biased region" description="Polar residues" evidence="5">
    <location>
        <begin position="252"/>
        <end position="265"/>
    </location>
</feature>
<evidence type="ECO:0000256" key="4">
    <source>
        <dbReference type="PROSITE-ProRule" id="PRU00146"/>
    </source>
</evidence>
<feature type="domain" description="PHD-type" evidence="6">
    <location>
        <begin position="640"/>
        <end position="688"/>
    </location>
</feature>
<feature type="region of interest" description="Disordered" evidence="5">
    <location>
        <begin position="453"/>
        <end position="610"/>
    </location>
</feature>
<comment type="caution">
    <text evidence="7">The sequence shown here is derived from an EMBL/GenBank/DDBJ whole genome shotgun (WGS) entry which is preliminary data.</text>
</comment>
<feature type="compositionally biased region" description="Polar residues" evidence="5">
    <location>
        <begin position="69"/>
        <end position="87"/>
    </location>
</feature>
<keyword evidence="8" id="KW-1185">Reference proteome</keyword>
<dbReference type="PANTHER" id="PTHR47636">
    <property type="entry name" value="TRANSCRIPTIONAL REGULATORY PROTEIN RCO1"/>
    <property type="match status" value="1"/>
</dbReference>
<dbReference type="SUPFAM" id="SSF57903">
    <property type="entry name" value="FYVE/PHD zinc finger"/>
    <property type="match status" value="2"/>
</dbReference>
<feature type="compositionally biased region" description="Basic and acidic residues" evidence="5">
    <location>
        <begin position="471"/>
        <end position="483"/>
    </location>
</feature>
<keyword evidence="3" id="KW-0862">Zinc</keyword>
<dbReference type="InterPro" id="IPR019787">
    <property type="entry name" value="Znf_PHD-finger"/>
</dbReference>
<dbReference type="PROSITE" id="PS01359">
    <property type="entry name" value="ZF_PHD_1"/>
    <property type="match status" value="1"/>
</dbReference>
<feature type="compositionally biased region" description="Basic and acidic residues" evidence="5">
    <location>
        <begin position="42"/>
        <end position="51"/>
    </location>
</feature>
<dbReference type="EMBL" id="JAQJAN010000018">
    <property type="protein sequence ID" value="KAJ5709792.1"/>
    <property type="molecule type" value="Genomic_DNA"/>
</dbReference>
<dbReference type="PROSITE" id="PS50016">
    <property type="entry name" value="ZF_PHD_2"/>
    <property type="match status" value="2"/>
</dbReference>
<reference evidence="7" key="1">
    <citation type="journal article" date="2023" name="IMA Fungus">
        <title>Comparative genomic study of the Penicillium genus elucidates a diverse pangenome and 15 lateral gene transfer events.</title>
        <authorList>
            <person name="Petersen C."/>
            <person name="Sorensen T."/>
            <person name="Nielsen M.R."/>
            <person name="Sondergaard T.E."/>
            <person name="Sorensen J.L."/>
            <person name="Fitzpatrick D.A."/>
            <person name="Frisvad J.C."/>
            <person name="Nielsen K.L."/>
        </authorList>
    </citation>
    <scope>NUCLEOTIDE SEQUENCE</scope>
    <source>
        <strain evidence="7">IBT 17514</strain>
    </source>
</reference>